<dbReference type="EMBL" id="AVOT02068193">
    <property type="protein sequence ID" value="MBW0559489.1"/>
    <property type="molecule type" value="Genomic_DNA"/>
</dbReference>
<gene>
    <name evidence="1" type="ORF">O181_099204</name>
</gene>
<name>A0A9Q3PF90_9BASI</name>
<proteinExistence type="predicted"/>
<evidence type="ECO:0008006" key="3">
    <source>
        <dbReference type="Google" id="ProtNLM"/>
    </source>
</evidence>
<protein>
    <recommendedName>
        <fullName evidence="3">Chromo domain-containing protein</fullName>
    </recommendedName>
</protein>
<reference evidence="1" key="1">
    <citation type="submission" date="2021-03" db="EMBL/GenBank/DDBJ databases">
        <title>Draft genome sequence of rust myrtle Austropuccinia psidii MF-1, a brazilian biotype.</title>
        <authorList>
            <person name="Quecine M.C."/>
            <person name="Pachon D.M.R."/>
            <person name="Bonatelli M.L."/>
            <person name="Correr F.H."/>
            <person name="Franceschini L.M."/>
            <person name="Leite T.F."/>
            <person name="Margarido G.R.A."/>
            <person name="Almeida C.A."/>
            <person name="Ferrarezi J.A."/>
            <person name="Labate C.A."/>
        </authorList>
    </citation>
    <scope>NUCLEOTIDE SEQUENCE</scope>
    <source>
        <strain evidence="1">MF-1</strain>
    </source>
</reference>
<sequence>MFAKRSNHKLPVDTLKKDFVDLNPSVSSFKLLPDKVRHNEKQSMSDAFEYCKQKWDKSHKKPKFKVGDFIPVSSLNFNNNKGPKKLDDSFAGPFIIKALNGKNSVQVELSGKLENKHPTFPVSLVKHYTSSDKELFCLRNETTLVVPPFDQSGEKKVLKVMKERRLRGKDEREYLVRYKTPEHEDKWILAEKIPDSQNVLQRIQK</sequence>
<organism evidence="1 2">
    <name type="scientific">Austropuccinia psidii MF-1</name>
    <dbReference type="NCBI Taxonomy" id="1389203"/>
    <lineage>
        <taxon>Eukaryota</taxon>
        <taxon>Fungi</taxon>
        <taxon>Dikarya</taxon>
        <taxon>Basidiomycota</taxon>
        <taxon>Pucciniomycotina</taxon>
        <taxon>Pucciniomycetes</taxon>
        <taxon>Pucciniales</taxon>
        <taxon>Sphaerophragmiaceae</taxon>
        <taxon>Austropuccinia</taxon>
    </lineage>
</organism>
<dbReference type="AlphaFoldDB" id="A0A9Q3PF90"/>
<evidence type="ECO:0000313" key="1">
    <source>
        <dbReference type="EMBL" id="MBW0559489.1"/>
    </source>
</evidence>
<keyword evidence="2" id="KW-1185">Reference proteome</keyword>
<accession>A0A9Q3PF90</accession>
<dbReference type="OrthoDB" id="74300at2759"/>
<evidence type="ECO:0000313" key="2">
    <source>
        <dbReference type="Proteomes" id="UP000765509"/>
    </source>
</evidence>
<dbReference type="Proteomes" id="UP000765509">
    <property type="component" value="Unassembled WGS sequence"/>
</dbReference>
<comment type="caution">
    <text evidence="1">The sequence shown here is derived from an EMBL/GenBank/DDBJ whole genome shotgun (WGS) entry which is preliminary data.</text>
</comment>